<dbReference type="Proteomes" id="UP000596329">
    <property type="component" value="Chromosome"/>
</dbReference>
<dbReference type="Gene3D" id="1.25.40.10">
    <property type="entry name" value="Tetratricopeptide repeat domain"/>
    <property type="match status" value="1"/>
</dbReference>
<dbReference type="KEGG" id="fpk:IA06_09780"/>
<dbReference type="KEGG" id="fpq:IB65_10060"/>
<evidence type="ECO:0000313" key="2">
    <source>
        <dbReference type="Proteomes" id="UP000596329"/>
    </source>
</evidence>
<dbReference type="Pfam" id="PF13181">
    <property type="entry name" value="TPR_8"/>
    <property type="match status" value="1"/>
</dbReference>
<name>A0A076P0I4_FLAPS</name>
<dbReference type="InterPro" id="IPR011990">
    <property type="entry name" value="TPR-like_helical_dom_sf"/>
</dbReference>
<reference evidence="1 2" key="1">
    <citation type="submission" date="2020-07" db="EMBL/GenBank/DDBJ databases">
        <title>Genomic characterization of Flavobacterium psychrophilum strains.</title>
        <authorList>
            <person name="Castillo D."/>
            <person name="Jorgensen J."/>
            <person name="Middelboe M."/>
        </authorList>
    </citation>
    <scope>NUCLEOTIDE SEQUENCE [LARGE SCALE GENOMIC DNA]</scope>
    <source>
        <strain evidence="1 2">FPS-R7</strain>
    </source>
</reference>
<dbReference type="SUPFAM" id="SSF48452">
    <property type="entry name" value="TPR-like"/>
    <property type="match status" value="1"/>
</dbReference>
<gene>
    <name evidence="1" type="ORF">H0H26_05540</name>
</gene>
<dbReference type="InterPro" id="IPR019734">
    <property type="entry name" value="TPR_rpt"/>
</dbReference>
<dbReference type="GeneID" id="66551815"/>
<proteinExistence type="predicted"/>
<dbReference type="AlphaFoldDB" id="A0A076P0I4"/>
<sequence>MATYNKRGYKAPKPEEEKVETDVNDIENEINIDEKDSATAGVFNTLDETASRTEEFVAKNQNIILSIVGGIALLTAGYLLYNKFVSGPKESEAASDMFQAQQYFKKAVEGTASDSLYNLALNGGDGKQGFLDIIKSHSGTDAGNLAEYYAGMALLNTKKFQAAIDHLANFKSDDAFTNAIAIGATGDAYSELKKPEQALEFYIKAAESNKNDVTTPRFLLKAGQTAMSLGKKADALKYFTDIKDNFEATPEAQNIDALIGMTQ</sequence>
<protein>
    <submittedName>
        <fullName evidence="1">Uncharacterized protein</fullName>
    </submittedName>
</protein>
<dbReference type="OMA" id="TYNKRGY"/>
<accession>A0A076P0I4</accession>
<dbReference type="RefSeq" id="WP_011964103.1">
    <property type="nucleotide sequence ID" value="NZ_BCNG01000033.1"/>
</dbReference>
<evidence type="ECO:0000313" key="1">
    <source>
        <dbReference type="EMBL" id="QRE05051.1"/>
    </source>
</evidence>
<dbReference type="KEGG" id="fpw:IA04_09775"/>
<organism evidence="1 2">
    <name type="scientific">Flavobacterium psychrophilum</name>
    <dbReference type="NCBI Taxonomy" id="96345"/>
    <lineage>
        <taxon>Bacteria</taxon>
        <taxon>Pseudomonadati</taxon>
        <taxon>Bacteroidota</taxon>
        <taxon>Flavobacteriia</taxon>
        <taxon>Flavobacteriales</taxon>
        <taxon>Flavobacteriaceae</taxon>
        <taxon>Flavobacterium</taxon>
    </lineage>
</organism>
<dbReference type="KEGG" id="fpc:FPSM_00790"/>
<dbReference type="EMBL" id="CP059075">
    <property type="protein sequence ID" value="QRE05051.1"/>
    <property type="molecule type" value="Genomic_DNA"/>
</dbReference>
<dbReference type="KEGG" id="fpv:IA03_09835"/>